<dbReference type="Proteomes" id="UP000189580">
    <property type="component" value="Chromosome c"/>
</dbReference>
<feature type="compositionally biased region" description="Low complexity" evidence="1">
    <location>
        <begin position="269"/>
        <end position="281"/>
    </location>
</feature>
<feature type="region of interest" description="Disordered" evidence="1">
    <location>
        <begin position="69"/>
        <end position="188"/>
    </location>
</feature>
<feature type="region of interest" description="Disordered" evidence="1">
    <location>
        <begin position="478"/>
        <end position="507"/>
    </location>
</feature>
<evidence type="ECO:0000256" key="1">
    <source>
        <dbReference type="SAM" id="MobiDB-lite"/>
    </source>
</evidence>
<feature type="compositionally biased region" description="Polar residues" evidence="1">
    <location>
        <begin position="204"/>
        <end position="213"/>
    </location>
</feature>
<feature type="compositionally biased region" description="Polar residues" evidence="1">
    <location>
        <begin position="121"/>
        <end position="176"/>
    </location>
</feature>
<dbReference type="KEGG" id="slb:AWJ20_4487"/>
<dbReference type="PANTHER" id="PTHR42111">
    <property type="entry name" value="YALI0D23727P"/>
    <property type="match status" value="1"/>
</dbReference>
<dbReference type="EMBL" id="CP014500">
    <property type="protein sequence ID" value="ANB11666.1"/>
    <property type="molecule type" value="Genomic_DNA"/>
</dbReference>
<sequence>MRRRLSRLSMILPRHKTSPGTFETDGGFIFRADSDKLHNDPELLSSNGRDISGQENEITTGIANSTLHNQQETVESATTVPPQLSSTTTLPDGLNSETESVPTGDQRQPEVGSYEHEQSQNDHSSGAGTLPYSSGDSATASSEPTIIETQPQPSAIESQSQLHQPETVTASSNFSSIPHIPNGTHSAISGEPVVLTTATGSTIPAITSSNHDGSLSRGVKQVTPPPSVPVSTSIHNKLPPISTISPPNHFRQNPPTRENSLSPLHEPGSVVESPRLSSPSSSLIFERSVQDFTIGNDDKIPSHYHSEDYIPPVLDASTTAITDSSLDPNMIEIVSLSPGSAARTRSISSGGYHHHSSQDENSPLPAGLSSPSQSSPTRSHLNQHQFNSNGTSTGSSGPNSSNGGLGLRNLGAPPVIGIAVSGASNSSKQHPTVSEGDGTANNHSNSIPVPQPASNSPSNGDRHVLSFCSFADIVTSEHTPHPNKASFSASSPSSPRSKPFADGFAGSPHSLRTIESAEALAGSEEFILAPEEFELEDDPGLVVRSMDETIRYNTGEITSQLA</sequence>
<name>A0A167CGN3_9ASCO</name>
<feature type="compositionally biased region" description="Polar residues" evidence="1">
    <location>
        <begin position="422"/>
        <end position="432"/>
    </location>
</feature>
<keyword evidence="3" id="KW-1185">Reference proteome</keyword>
<feature type="compositionally biased region" description="Low complexity" evidence="1">
    <location>
        <begin position="387"/>
        <end position="411"/>
    </location>
</feature>
<dbReference type="GeneID" id="30036624"/>
<feature type="compositionally biased region" description="Polar residues" evidence="1">
    <location>
        <begin position="69"/>
        <end position="106"/>
    </location>
</feature>
<reference evidence="2 3" key="1">
    <citation type="submission" date="2016-02" db="EMBL/GenBank/DDBJ databases">
        <title>Complete genome sequence and transcriptome regulation of the pentose utilising yeast Sugiyamaella lignohabitans.</title>
        <authorList>
            <person name="Bellasio M."/>
            <person name="Peymann A."/>
            <person name="Valli M."/>
            <person name="Sipitzky M."/>
            <person name="Graf A."/>
            <person name="Sauer M."/>
            <person name="Marx H."/>
            <person name="Mattanovich D."/>
        </authorList>
    </citation>
    <scope>NUCLEOTIDE SEQUENCE [LARGE SCALE GENOMIC DNA]</scope>
    <source>
        <strain evidence="2 3">CBS 10342</strain>
    </source>
</reference>
<feature type="compositionally biased region" description="Polar residues" evidence="1">
    <location>
        <begin position="439"/>
        <end position="459"/>
    </location>
</feature>
<evidence type="ECO:0000313" key="3">
    <source>
        <dbReference type="Proteomes" id="UP000189580"/>
    </source>
</evidence>
<protein>
    <submittedName>
        <fullName evidence="2">Uncharacterized protein</fullName>
    </submittedName>
</protein>
<dbReference type="PANTHER" id="PTHR42111:SF1">
    <property type="entry name" value="YALI0D23727P"/>
    <property type="match status" value="1"/>
</dbReference>
<feature type="compositionally biased region" description="Low complexity" evidence="1">
    <location>
        <begin position="362"/>
        <end position="380"/>
    </location>
</feature>
<proteinExistence type="predicted"/>
<evidence type="ECO:0000313" key="2">
    <source>
        <dbReference type="EMBL" id="ANB11666.1"/>
    </source>
</evidence>
<gene>
    <name evidence="2" type="ORF">AWJ20_4487</name>
</gene>
<feature type="compositionally biased region" description="Polar residues" evidence="1">
    <location>
        <begin position="242"/>
        <end position="262"/>
    </location>
</feature>
<feature type="compositionally biased region" description="Low complexity" evidence="1">
    <location>
        <begin position="484"/>
        <end position="501"/>
    </location>
</feature>
<dbReference type="OrthoDB" id="5364312at2759"/>
<dbReference type="AlphaFoldDB" id="A0A167CGN3"/>
<feature type="region of interest" description="Disordered" evidence="1">
    <location>
        <begin position="204"/>
        <end position="281"/>
    </location>
</feature>
<feature type="region of interest" description="Disordered" evidence="1">
    <location>
        <begin position="342"/>
        <end position="460"/>
    </location>
</feature>
<accession>A0A167CGN3</accession>
<dbReference type="RefSeq" id="XP_018734143.1">
    <property type="nucleotide sequence ID" value="XM_018881561.1"/>
</dbReference>
<organism evidence="2 3">
    <name type="scientific">Sugiyamaella lignohabitans</name>
    <dbReference type="NCBI Taxonomy" id="796027"/>
    <lineage>
        <taxon>Eukaryota</taxon>
        <taxon>Fungi</taxon>
        <taxon>Dikarya</taxon>
        <taxon>Ascomycota</taxon>
        <taxon>Saccharomycotina</taxon>
        <taxon>Dipodascomycetes</taxon>
        <taxon>Dipodascales</taxon>
        <taxon>Trichomonascaceae</taxon>
        <taxon>Sugiyamaella</taxon>
    </lineage>
</organism>